<dbReference type="AlphaFoldDB" id="A0AAE0I2A1"/>
<evidence type="ECO:0000313" key="1">
    <source>
        <dbReference type="EMBL" id="KAK3317160.1"/>
    </source>
</evidence>
<evidence type="ECO:0000313" key="2">
    <source>
        <dbReference type="Proteomes" id="UP001286456"/>
    </source>
</evidence>
<reference evidence="1" key="2">
    <citation type="submission" date="2023-06" db="EMBL/GenBank/DDBJ databases">
        <authorList>
            <consortium name="Lawrence Berkeley National Laboratory"/>
            <person name="Haridas S."/>
            <person name="Hensen N."/>
            <person name="Bonometti L."/>
            <person name="Westerberg I."/>
            <person name="Brannstrom I.O."/>
            <person name="Guillou S."/>
            <person name="Cros-Aarteil S."/>
            <person name="Calhoun S."/>
            <person name="Kuo A."/>
            <person name="Mondo S."/>
            <person name="Pangilinan J."/>
            <person name="Riley R."/>
            <person name="Labutti K."/>
            <person name="Andreopoulos B."/>
            <person name="Lipzen A."/>
            <person name="Chen C."/>
            <person name="Yanf M."/>
            <person name="Daum C."/>
            <person name="Ng V."/>
            <person name="Clum A."/>
            <person name="Steindorff A."/>
            <person name="Ohm R."/>
            <person name="Martin F."/>
            <person name="Silar P."/>
            <person name="Natvig D."/>
            <person name="Lalanne C."/>
            <person name="Gautier V."/>
            <person name="Ament-Velasquez S.L."/>
            <person name="Kruys A."/>
            <person name="Hutchinson M.I."/>
            <person name="Powell A.J."/>
            <person name="Barry K."/>
            <person name="Miller A.N."/>
            <person name="Grigoriev I.V."/>
            <person name="Debuchy R."/>
            <person name="Gladieux P."/>
            <person name="Thoren M.H."/>
            <person name="Johannesson H."/>
        </authorList>
    </citation>
    <scope>NUCLEOTIDE SEQUENCE</scope>
    <source>
        <strain evidence="1">SMH4131-1</strain>
    </source>
</reference>
<comment type="caution">
    <text evidence="1">The sequence shown here is derived from an EMBL/GenBank/DDBJ whole genome shotgun (WGS) entry which is preliminary data.</text>
</comment>
<organism evidence="1 2">
    <name type="scientific">Cercophora scortea</name>
    <dbReference type="NCBI Taxonomy" id="314031"/>
    <lineage>
        <taxon>Eukaryota</taxon>
        <taxon>Fungi</taxon>
        <taxon>Dikarya</taxon>
        <taxon>Ascomycota</taxon>
        <taxon>Pezizomycotina</taxon>
        <taxon>Sordariomycetes</taxon>
        <taxon>Sordariomycetidae</taxon>
        <taxon>Sordariales</taxon>
        <taxon>Lasiosphaeriaceae</taxon>
        <taxon>Cercophora</taxon>
    </lineage>
</organism>
<protein>
    <submittedName>
        <fullName evidence="1">Uncharacterized protein</fullName>
    </submittedName>
</protein>
<gene>
    <name evidence="1" type="ORF">B0T19DRAFT_405597</name>
</gene>
<sequence length="183" mass="20045">MALGSALHLQGLRAGVAVAQAAAKVPSLVHACKEEFGVGEARNNTTFTNTAHIPCRDFGLSGLQYFKEVRMVVDFEYLSSAQWIWQISDDSRQLHRLGFGFVLFSISIVKNEGDFVVKSTSIGFRVVCTWGFGSIPISCLAFVPSPTAPLTIAPYLFTQLRRRLEGFTIPGEIWGPGWTGAFV</sequence>
<dbReference type="EMBL" id="JAUEPO010000008">
    <property type="protein sequence ID" value="KAK3317160.1"/>
    <property type="molecule type" value="Genomic_DNA"/>
</dbReference>
<keyword evidence="2" id="KW-1185">Reference proteome</keyword>
<reference evidence="1" key="1">
    <citation type="journal article" date="2023" name="Mol. Phylogenet. Evol.">
        <title>Genome-scale phylogeny and comparative genomics of the fungal order Sordariales.</title>
        <authorList>
            <person name="Hensen N."/>
            <person name="Bonometti L."/>
            <person name="Westerberg I."/>
            <person name="Brannstrom I.O."/>
            <person name="Guillou S."/>
            <person name="Cros-Aarteil S."/>
            <person name="Calhoun S."/>
            <person name="Haridas S."/>
            <person name="Kuo A."/>
            <person name="Mondo S."/>
            <person name="Pangilinan J."/>
            <person name="Riley R."/>
            <person name="LaButti K."/>
            <person name="Andreopoulos B."/>
            <person name="Lipzen A."/>
            <person name="Chen C."/>
            <person name="Yan M."/>
            <person name="Daum C."/>
            <person name="Ng V."/>
            <person name="Clum A."/>
            <person name="Steindorff A."/>
            <person name="Ohm R.A."/>
            <person name="Martin F."/>
            <person name="Silar P."/>
            <person name="Natvig D.O."/>
            <person name="Lalanne C."/>
            <person name="Gautier V."/>
            <person name="Ament-Velasquez S.L."/>
            <person name="Kruys A."/>
            <person name="Hutchinson M.I."/>
            <person name="Powell A.J."/>
            <person name="Barry K."/>
            <person name="Miller A.N."/>
            <person name="Grigoriev I.V."/>
            <person name="Debuchy R."/>
            <person name="Gladieux P."/>
            <person name="Hiltunen Thoren M."/>
            <person name="Johannesson H."/>
        </authorList>
    </citation>
    <scope>NUCLEOTIDE SEQUENCE</scope>
    <source>
        <strain evidence="1">SMH4131-1</strain>
    </source>
</reference>
<name>A0AAE0I2A1_9PEZI</name>
<proteinExistence type="predicted"/>
<dbReference type="Proteomes" id="UP001286456">
    <property type="component" value="Unassembled WGS sequence"/>
</dbReference>
<accession>A0AAE0I2A1</accession>